<dbReference type="EMBL" id="CP036525">
    <property type="protein sequence ID" value="QDT07504.1"/>
    <property type="molecule type" value="Genomic_DNA"/>
</dbReference>
<sequence length="117" mass="13307">MNSKREERAIDALFVSQLRSNRTDAESHPELNEHDREQLRSLGDDFVNRLFAGEIEEICGTDEVEESGTALCGTAFGLNRAKDIDEETKAELDQKRQEIIDRTKKSKEDHDDADPSE</sequence>
<feature type="compositionally biased region" description="Basic and acidic residues" evidence="1">
    <location>
        <begin position="88"/>
        <end position="110"/>
    </location>
</feature>
<evidence type="ECO:0000256" key="1">
    <source>
        <dbReference type="SAM" id="MobiDB-lite"/>
    </source>
</evidence>
<evidence type="ECO:0000313" key="3">
    <source>
        <dbReference type="Proteomes" id="UP000318538"/>
    </source>
</evidence>
<evidence type="ECO:0000313" key="2">
    <source>
        <dbReference type="EMBL" id="QDT07504.1"/>
    </source>
</evidence>
<accession>A0A517NK40</accession>
<protein>
    <submittedName>
        <fullName evidence="2">Uncharacterized protein</fullName>
    </submittedName>
</protein>
<organism evidence="2 3">
    <name type="scientific">Rubripirellula lacrimiformis</name>
    <dbReference type="NCBI Taxonomy" id="1930273"/>
    <lineage>
        <taxon>Bacteria</taxon>
        <taxon>Pseudomonadati</taxon>
        <taxon>Planctomycetota</taxon>
        <taxon>Planctomycetia</taxon>
        <taxon>Pirellulales</taxon>
        <taxon>Pirellulaceae</taxon>
        <taxon>Rubripirellula</taxon>
    </lineage>
</organism>
<dbReference type="AlphaFoldDB" id="A0A517NK40"/>
<dbReference type="Proteomes" id="UP000318538">
    <property type="component" value="Chromosome"/>
</dbReference>
<keyword evidence="3" id="KW-1185">Reference proteome</keyword>
<name>A0A517NK40_9BACT</name>
<gene>
    <name evidence="2" type="ORF">K227x_59310</name>
</gene>
<feature type="region of interest" description="Disordered" evidence="1">
    <location>
        <begin position="88"/>
        <end position="117"/>
    </location>
</feature>
<proteinExistence type="predicted"/>
<dbReference type="RefSeq" id="WP_145175551.1">
    <property type="nucleotide sequence ID" value="NZ_CP036525.1"/>
</dbReference>
<reference evidence="2 3" key="1">
    <citation type="submission" date="2019-02" db="EMBL/GenBank/DDBJ databases">
        <title>Deep-cultivation of Planctomycetes and their phenomic and genomic characterization uncovers novel biology.</title>
        <authorList>
            <person name="Wiegand S."/>
            <person name="Jogler M."/>
            <person name="Boedeker C."/>
            <person name="Pinto D."/>
            <person name="Vollmers J."/>
            <person name="Rivas-Marin E."/>
            <person name="Kohn T."/>
            <person name="Peeters S.H."/>
            <person name="Heuer A."/>
            <person name="Rast P."/>
            <person name="Oberbeckmann S."/>
            <person name="Bunk B."/>
            <person name="Jeske O."/>
            <person name="Meyerdierks A."/>
            <person name="Storesund J.E."/>
            <person name="Kallscheuer N."/>
            <person name="Luecker S."/>
            <person name="Lage O.M."/>
            <person name="Pohl T."/>
            <person name="Merkel B.J."/>
            <person name="Hornburger P."/>
            <person name="Mueller R.-W."/>
            <person name="Bruemmer F."/>
            <person name="Labrenz M."/>
            <person name="Spormann A.M."/>
            <person name="Op den Camp H."/>
            <person name="Overmann J."/>
            <person name="Amann R."/>
            <person name="Jetten M.S.M."/>
            <person name="Mascher T."/>
            <person name="Medema M.H."/>
            <person name="Devos D.P."/>
            <person name="Kaster A.-K."/>
            <person name="Ovreas L."/>
            <person name="Rohde M."/>
            <person name="Galperin M.Y."/>
            <person name="Jogler C."/>
        </authorList>
    </citation>
    <scope>NUCLEOTIDE SEQUENCE [LARGE SCALE GENOMIC DNA]</scope>
    <source>
        <strain evidence="2 3">K22_7</strain>
    </source>
</reference>
<dbReference type="KEGG" id="rlc:K227x_59310"/>